<feature type="compositionally biased region" description="Polar residues" evidence="1">
    <location>
        <begin position="368"/>
        <end position="383"/>
    </location>
</feature>
<feature type="region of interest" description="Disordered" evidence="1">
    <location>
        <begin position="1"/>
        <end position="41"/>
    </location>
</feature>
<evidence type="ECO:0000313" key="2">
    <source>
        <dbReference type="EMBL" id="VEL35395.1"/>
    </source>
</evidence>
<organism evidence="2 3">
    <name type="scientific">Protopolystoma xenopodis</name>
    <dbReference type="NCBI Taxonomy" id="117903"/>
    <lineage>
        <taxon>Eukaryota</taxon>
        <taxon>Metazoa</taxon>
        <taxon>Spiralia</taxon>
        <taxon>Lophotrochozoa</taxon>
        <taxon>Platyhelminthes</taxon>
        <taxon>Monogenea</taxon>
        <taxon>Polyopisthocotylea</taxon>
        <taxon>Polystomatidea</taxon>
        <taxon>Polystomatidae</taxon>
        <taxon>Protopolystoma</taxon>
    </lineage>
</organism>
<feature type="compositionally biased region" description="Acidic residues" evidence="1">
    <location>
        <begin position="355"/>
        <end position="367"/>
    </location>
</feature>
<dbReference type="Proteomes" id="UP000784294">
    <property type="component" value="Unassembled WGS sequence"/>
</dbReference>
<evidence type="ECO:0000313" key="3">
    <source>
        <dbReference type="Proteomes" id="UP000784294"/>
    </source>
</evidence>
<feature type="region of interest" description="Disordered" evidence="1">
    <location>
        <begin position="289"/>
        <end position="433"/>
    </location>
</feature>
<feature type="compositionally biased region" description="Basic and acidic residues" evidence="1">
    <location>
        <begin position="344"/>
        <end position="354"/>
    </location>
</feature>
<feature type="region of interest" description="Disordered" evidence="1">
    <location>
        <begin position="483"/>
        <end position="509"/>
    </location>
</feature>
<accession>A0A448XFA3</accession>
<feature type="compositionally biased region" description="Polar residues" evidence="1">
    <location>
        <begin position="660"/>
        <end position="672"/>
    </location>
</feature>
<gene>
    <name evidence="2" type="ORF">PXEA_LOCUS28835</name>
</gene>
<feature type="compositionally biased region" description="Low complexity" evidence="1">
    <location>
        <begin position="163"/>
        <end position="172"/>
    </location>
</feature>
<feature type="compositionally biased region" description="Polar residues" evidence="1">
    <location>
        <begin position="483"/>
        <end position="502"/>
    </location>
</feature>
<keyword evidence="3" id="KW-1185">Reference proteome</keyword>
<feature type="compositionally biased region" description="Low complexity" evidence="1">
    <location>
        <begin position="1"/>
        <end position="35"/>
    </location>
</feature>
<name>A0A448XFA3_9PLAT</name>
<reference evidence="2" key="1">
    <citation type="submission" date="2018-11" db="EMBL/GenBank/DDBJ databases">
        <authorList>
            <consortium name="Pathogen Informatics"/>
        </authorList>
    </citation>
    <scope>NUCLEOTIDE SEQUENCE</scope>
</reference>
<feature type="non-terminal residue" evidence="2">
    <location>
        <position position="1"/>
    </location>
</feature>
<sequence>ATATATPTPTSTQTSTPTTGTPTRTVTPTSTSTMARVPSSEAADAEDAVCMVLPRLAQTGQSDVKPAAIVVKTSQPSRADVAMLGVGCLVEPQSTLSSQALFQSRAGLELGHSGGSTTLTERPRRVLFATPYSNYPLVGISNVFAESSEGLADDVDDGHAETDTSTDTTTDSLRPAPNATGEDSIYDVAMGTSEPALINLLGSTMIPLLEDDKSQFADVSSAHEKTSATRTISTATDDDCYFCQKRRRNARSKRCHDALAQTRKLTTPLISQQSTPVSLLSAPVSQTTGDRVWCRPTSGRCKGVTSGQTRKPTGDNCGHLNAANRRRAGQLQIPSTPEAVGIPKKGEKEEQEEKKDEEEEEEEEEASETVSTSSAGTSGQTRLNKPAEDAPDKANKPQKGQYHYRLSTSSSTPPTRRNLVSRAPTAESTRRTPAVVVGCQKLGVCSRLAPTRTTPRAYALKPNTGISRASGRCHEIGISQTSKLAPTTTSHHFPTKESSMCEDSTRDHRPSCCQASRRAHLPYYRHERDRVWQMSRRDREQDEPTYHLFPPLGSTNFKPITTLSNSTRGSLTSLPWLSSSSHAQAITRLNPRKGCFSNPPLLLSRQRRRRVRPIRIPALPLTTDASLEVGRSDLFSESLKSDRHLMSSHYPRHMSPRQAPLTSPVGNASSDSALAGDEWSIATPDPDLTSRLRAQRNNSRPRRQIQALDL</sequence>
<evidence type="ECO:0000256" key="1">
    <source>
        <dbReference type="SAM" id="MobiDB-lite"/>
    </source>
</evidence>
<feature type="region of interest" description="Disordered" evidence="1">
    <location>
        <begin position="152"/>
        <end position="183"/>
    </location>
</feature>
<dbReference type="EMBL" id="CAAALY010249726">
    <property type="protein sequence ID" value="VEL35395.1"/>
    <property type="molecule type" value="Genomic_DNA"/>
</dbReference>
<comment type="caution">
    <text evidence="2">The sequence shown here is derived from an EMBL/GenBank/DDBJ whole genome shotgun (WGS) entry which is preliminary data.</text>
</comment>
<feature type="region of interest" description="Disordered" evidence="1">
    <location>
        <begin position="648"/>
        <end position="688"/>
    </location>
</feature>
<dbReference type="AlphaFoldDB" id="A0A448XFA3"/>
<protein>
    <submittedName>
        <fullName evidence="2">Uncharacterized protein</fullName>
    </submittedName>
</protein>
<proteinExistence type="predicted"/>
<feature type="compositionally biased region" description="Basic and acidic residues" evidence="1">
    <location>
        <begin position="385"/>
        <end position="395"/>
    </location>
</feature>